<evidence type="ECO:0000256" key="1">
    <source>
        <dbReference type="ARBA" id="ARBA00001968"/>
    </source>
</evidence>
<dbReference type="PANTHER" id="PTHR30636">
    <property type="entry name" value="UPF0701 PROTEIN YICC"/>
    <property type="match status" value="1"/>
</dbReference>
<name>A0A1I4PD18_ECTMO</name>
<feature type="domain" description="Endoribonuclease YicC-like C-terminal" evidence="7">
    <location>
        <begin position="171"/>
        <end position="288"/>
    </location>
</feature>
<dbReference type="Pfam" id="PF03755">
    <property type="entry name" value="YicC-like_N"/>
    <property type="match status" value="1"/>
</dbReference>
<sequence>MLNSMTGFARCEATGEFGTLVWELRSVNHRYLEIAPRLPEELRALEPQVRQKVQNHLGRGKVECQLRFRRGEGQTGGIQLDEALAREVIQTVTRVEHWMMNAARMTAMDILRWPGVAAEASPDLEPARAAALELLDQALETLSEHRAREGAQIREMLQTRCEAVSQQVAHVRARRPQVLEALRTRLQTRIQELGTDLDPGRLEQELALQAQKLDVAEELDRLDAHVAEVRAILERDEPVGRRLDFLMQEMNREANTLSSKSNDMDTTQAAVELKVLIEQMREQVQNVE</sequence>
<dbReference type="NCBIfam" id="TIGR00255">
    <property type="entry name" value="YicC/YloC family endoribonuclease"/>
    <property type="match status" value="1"/>
</dbReference>
<comment type="similarity">
    <text evidence="5">Belongs to the YicC/YloC family.</text>
</comment>
<evidence type="ECO:0000256" key="5">
    <source>
        <dbReference type="ARBA" id="ARBA00035648"/>
    </source>
</evidence>
<keyword evidence="3" id="KW-0255">Endonuclease</keyword>
<keyword evidence="4" id="KW-0378">Hydrolase</keyword>
<dbReference type="GO" id="GO:0016787">
    <property type="term" value="F:hydrolase activity"/>
    <property type="evidence" value="ECO:0007669"/>
    <property type="project" value="UniProtKB-KW"/>
</dbReference>
<proteinExistence type="inferred from homology"/>
<dbReference type="Proteomes" id="UP000199556">
    <property type="component" value="Unassembled WGS sequence"/>
</dbReference>
<evidence type="ECO:0000313" key="8">
    <source>
        <dbReference type="EMBL" id="SFM25426.1"/>
    </source>
</evidence>
<comment type="cofactor">
    <cofactor evidence="1">
        <name>a divalent metal cation</name>
        <dbReference type="ChEBI" id="CHEBI:60240"/>
    </cofactor>
</comment>
<accession>A0A1I4PD18</accession>
<dbReference type="EMBL" id="FOUO01000001">
    <property type="protein sequence ID" value="SFM25426.1"/>
    <property type="molecule type" value="Genomic_DNA"/>
</dbReference>
<dbReference type="Pfam" id="PF08340">
    <property type="entry name" value="YicC-like_C"/>
    <property type="match status" value="1"/>
</dbReference>
<dbReference type="RefSeq" id="WP_090483300.1">
    <property type="nucleotide sequence ID" value="NZ_FOUO01000001.1"/>
</dbReference>
<dbReference type="InterPro" id="IPR013551">
    <property type="entry name" value="YicC-like_C"/>
</dbReference>
<reference evidence="8 9" key="1">
    <citation type="submission" date="2016-10" db="EMBL/GenBank/DDBJ databases">
        <authorList>
            <person name="de Groot N.N."/>
        </authorList>
    </citation>
    <scope>NUCLEOTIDE SEQUENCE [LARGE SCALE GENOMIC DNA]</scope>
    <source>
        <strain evidence="8 9">DSM 4180</strain>
    </source>
</reference>
<dbReference type="InterPro" id="IPR005229">
    <property type="entry name" value="YicC/YloC-like"/>
</dbReference>
<dbReference type="InterPro" id="IPR013527">
    <property type="entry name" value="YicC-like_N"/>
</dbReference>
<organism evidence="8 9">
    <name type="scientific">Ectothiorhodospira mobilis</name>
    <dbReference type="NCBI Taxonomy" id="195064"/>
    <lineage>
        <taxon>Bacteria</taxon>
        <taxon>Pseudomonadati</taxon>
        <taxon>Pseudomonadota</taxon>
        <taxon>Gammaproteobacteria</taxon>
        <taxon>Chromatiales</taxon>
        <taxon>Ectothiorhodospiraceae</taxon>
        <taxon>Ectothiorhodospira</taxon>
    </lineage>
</organism>
<evidence type="ECO:0000313" key="9">
    <source>
        <dbReference type="Proteomes" id="UP000199556"/>
    </source>
</evidence>
<keyword evidence="9" id="KW-1185">Reference proteome</keyword>
<evidence type="ECO:0000259" key="6">
    <source>
        <dbReference type="Pfam" id="PF03755"/>
    </source>
</evidence>
<gene>
    <name evidence="8" type="ORF">SAMN05421721_101167</name>
</gene>
<feature type="domain" description="Endoribonuclease YicC-like N-terminal" evidence="6">
    <location>
        <begin position="3"/>
        <end position="154"/>
    </location>
</feature>
<keyword evidence="2" id="KW-0540">Nuclease</keyword>
<dbReference type="PANTHER" id="PTHR30636:SF3">
    <property type="entry name" value="UPF0701 PROTEIN YICC"/>
    <property type="match status" value="1"/>
</dbReference>
<evidence type="ECO:0000256" key="3">
    <source>
        <dbReference type="ARBA" id="ARBA00022759"/>
    </source>
</evidence>
<evidence type="ECO:0000256" key="2">
    <source>
        <dbReference type="ARBA" id="ARBA00022722"/>
    </source>
</evidence>
<evidence type="ECO:0000256" key="4">
    <source>
        <dbReference type="ARBA" id="ARBA00022801"/>
    </source>
</evidence>
<dbReference type="STRING" id="195064.SAMN05421721_101167"/>
<evidence type="ECO:0000259" key="7">
    <source>
        <dbReference type="Pfam" id="PF08340"/>
    </source>
</evidence>
<dbReference type="OrthoDB" id="9771229at2"/>
<dbReference type="GO" id="GO:0004521">
    <property type="term" value="F:RNA endonuclease activity"/>
    <property type="evidence" value="ECO:0007669"/>
    <property type="project" value="InterPro"/>
</dbReference>
<protein>
    <submittedName>
        <fullName evidence="8">TIGR00255 family protein</fullName>
    </submittedName>
</protein>
<dbReference type="AlphaFoldDB" id="A0A1I4PD18"/>